<protein>
    <submittedName>
        <fullName evidence="1">Uncharacterized protein</fullName>
    </submittedName>
</protein>
<gene>
    <name evidence="1" type="ORF">cand_018940</name>
</gene>
<dbReference type="GeneID" id="92366079"/>
<dbReference type="VEuPathDB" id="CryptoDB:cand_018940"/>
<dbReference type="OrthoDB" id="10283885at2759"/>
<accession>A0A1J4MAQ6</accession>
<dbReference type="RefSeq" id="XP_067066424.1">
    <property type="nucleotide sequence ID" value="XM_067212127.1"/>
</dbReference>
<evidence type="ECO:0000313" key="2">
    <source>
        <dbReference type="Proteomes" id="UP000186804"/>
    </source>
</evidence>
<reference evidence="1 2" key="1">
    <citation type="submission" date="2016-10" db="EMBL/GenBank/DDBJ databases">
        <title>Reductive evolution of mitochondrial metabolism and differential evolution of invasion-related proteins in Cryptosporidium.</title>
        <authorList>
            <person name="Liu S."/>
            <person name="Roellig D.M."/>
            <person name="Guo Y."/>
            <person name="Li N."/>
            <person name="Frace M.A."/>
            <person name="Tang K."/>
            <person name="Zhang L."/>
            <person name="Feng Y."/>
            <person name="Xiao L."/>
        </authorList>
    </citation>
    <scope>NUCLEOTIDE SEQUENCE [LARGE SCALE GENOMIC DNA]</scope>
    <source>
        <strain evidence="1">30847</strain>
    </source>
</reference>
<sequence>MRYLKRDVKCYGELKDSLKFIQSTISQCGRYSSILEDKYLDSRDPHQAVSVSSLIALADIWTRRATAIISLDKSYKNIVTDCIYPCLHLIDILRLLILAYRLPVLLKYVTHLEDIFKFYSEFLFKIKLNQVNLSIENLGDSVGGLKMHLFDIHNLLAIRYITNWEKKHKKIVECLNKWSSSTDSKSIFGDISLKDIQEMIDDYNAISKVGNIGKLHKDLIREPQSIILSKKLLDNIQEIKDQLIQTLNSKPININNLKSMVRYILNYLPKDNGIDIKPLVHTIRNFNKTESLLDEFVIMDIQDKNYADISNLDDISRKYIFPKFNKYICIRDTLNEWKSLVLKLYAAIFHEESINKYYLNTAPNNTEINNTGNKDQFSIDIDFNRTDTNNKNANSNIQLKNLIYFKYDICNITSIYLLIPSEMTKIKRCIGIYDEYPNFIDKIQNQEYKKKLQRIKKEFEIYNNWLIEIKQQVESKNIANILNMIDKTYSLRIKPTENDIVLIKTLLSVAKDSLEQFDMSLSTPVNLINDNIDEQLNVSKYLNWKDYSLRQNLFESKQKYKNIVFNLITGILNDPLYIPLYNEHKYEVQLELLSSINCTDEIYKLGSFLWSFEKFIYNYSDEISSNLSCSIFPVELQSGDNIDYVRINYFDKILYRMASTSFLLIFCTQFSYIYSNSIIKGYVDTIMEYLNKKPTEYLLTNGELCNGLSLEMSKEYWCKIIQRLSSMHLLVTFTKKIKLEKIFICNSELEKLYKNIKQTEIGGKCNEIWLLVTKYVCESFDTIECFKMWRNLRLMPSINLYSLIEPLDILYSELSRTLKMRSIEHIYSLCLSKTIYGNIKDYIEDLDLIINDETICTELNDKTVVIKSLINEIQKWCEEALEVITQSIDSYSKTDSCNDEGILIYKYHVQNQTNVGYYKCCEISAHYPLSYNEYFISKAINDFPLRSLDISSINNNLPMSIYSDLALANFSLVINNGNYCNKREDSVVNSHTILDGLLNHVFDKMKQLQMMRHKILILIQKLRSITGEVEETSFCDISETLINQIKQIEGTNIYLSIDKILKTLEFLINDIQLEISITFLLLIWDYPDLENKILRTSEFLPNCRNMCNYHYLQNIVSSIKKSSNFKGLLNSKLWGFNKNEILNRLRFIQAWIEEVSGLPLNSSFINPYKVLVLFSKYSKIIKMQVQMANTCIICDTSQIKFNETNYIHFPEIQLSISRLKLMEASKKILHFYNNIKEDICFFFSYIKNSINADLAKLVRDGIYSQAPTNSTKFLRFMPIEVIEALRTESKSHMNIRELQKDKYIEKYYRNSSVNCSLIEEMDLVYFSSSLCFVGLKFVQKMYKNCELETIDFTFWCNQIFLTSVISSSPIDTIKSTANLMYRQLISMFEESHRFKEYLVNDTEFHYSKFPSLSNLLGWNINGILIYILSYRIKLMEYLSRAEYLPYGLVLELLDILDKIKDQLNYNGFLTREEFCKFAKVLYLEKSELCSGNSCINIEEYYSLQNKLYTLKEFILNRESIGKEGVSIFLSDESYDISNCDDDTINTNYSLVGCKYQVKSFNPLIDSILTKTKILHPLMENTLMYQEEINQWTYIAHTIIKDLKKKSEVKNSDSNNDTKKSFILKKSKHNLQCPYWLPDKLNYPSLIYIIDNLLFYYSKYFIKIGFTNIKIIDYSNNLIQIKVDLENIEKSINSILELANNHTETENQIKEGSKIKRESPIILDMDEIIKPPLLSENKIKQISNQIDHYSIENYPAPTLNVKKINELKMWIKRRDDLIVNILTKITKLHKLPKNNINSDKNNREFRIDNTTNILNDNVKFLEYLKDLKEILSNNSEYMLNTKVLFKGYFAYFTGVVRYYFAYGTSNILGCRPNYFYEESEDNLKINKIGNSESFLKDEEKPIKRQKLQIQLSDKVSQNNEFNISITDNIKNNLTYNLYNSNEEIQLNFVPTIQYKDLIRLYRECNVWISHVDQSQELKKSIEYHLLESFINHGSKIINRVTSFDDNKQVNTSIINYCLLRFIYPLIPIGQNESPKHCPCLALLDIRELLDDYNKILCEKLEFIMEEVIESNTTNILKEFNISYKTYLVTLININIFTKYDGNLLYSIKNKNIKDGNNQYHKICHFDICSNVLYPDNNELNLSINIVELFRLLQKNTYNFSINISWPHIPLSLPLTIKSCIYYIRNYIKQIWEFLLFSYKIPELSINSINQYIKKVDHEIFTKSHSNEKFNNKNMSSIFAKYLDKSFNYHIKHLAKFAIMNYHKLINNHHLYNHDIIDSINQHKYLFINKWGYYKDHIKNIQSDNISEDEEYSVEQYQKDIQEQQSNENLSNTNLLLQHPGFQVLNQISFIWLGWLSIYPPEKQHISKQYYEISNYEIPIGLFPIGNSNMTLSSEIINEIQKSYKLIYTNQVCNLSDLKLNKRSSFVLISAPWSKSKNIQGNQLNHLLSEFVLLNSKSEKLKVIQFLSKYEYNTQNSNIIDDSYFKLWLLPSINLTTTFHTKKNPPISCYYMIGILEYIQSSCKDHYSNEHEELLYEMLPSVQQVYKIAKFYHDKLYKCETCLEFLLDTETPEFDKIYNNEIIINNEFNTNQSYKSNLNTSEETVKTNFNMFSSAGTLLSSLLSINNVNKDHNDETFHEYSRNSEIFTLKQLATSLKKKAQNTSID</sequence>
<name>A0A1J4MAQ6_9CRYT</name>
<evidence type="ECO:0000313" key="1">
    <source>
        <dbReference type="EMBL" id="OII71055.1"/>
    </source>
</evidence>
<dbReference type="Proteomes" id="UP000186804">
    <property type="component" value="Unassembled WGS sequence"/>
</dbReference>
<comment type="caution">
    <text evidence="1">The sequence shown here is derived from an EMBL/GenBank/DDBJ whole genome shotgun (WGS) entry which is preliminary data.</text>
</comment>
<keyword evidence="2" id="KW-1185">Reference proteome</keyword>
<organism evidence="1 2">
    <name type="scientific">Cryptosporidium andersoni</name>
    <dbReference type="NCBI Taxonomy" id="117008"/>
    <lineage>
        <taxon>Eukaryota</taxon>
        <taxon>Sar</taxon>
        <taxon>Alveolata</taxon>
        <taxon>Apicomplexa</taxon>
        <taxon>Conoidasida</taxon>
        <taxon>Coccidia</taxon>
        <taxon>Eucoccidiorida</taxon>
        <taxon>Eimeriorina</taxon>
        <taxon>Cryptosporidiidae</taxon>
        <taxon>Cryptosporidium</taxon>
    </lineage>
</organism>
<dbReference type="EMBL" id="LRBS01000125">
    <property type="protein sequence ID" value="OII71055.1"/>
    <property type="molecule type" value="Genomic_DNA"/>
</dbReference>
<proteinExistence type="predicted"/>